<evidence type="ECO:0000256" key="1">
    <source>
        <dbReference type="SAM" id="MobiDB-lite"/>
    </source>
</evidence>
<dbReference type="PANTHER" id="PTHR45398:SF1">
    <property type="entry name" value="ENZYME, PUTATIVE (JCVI)-RELATED"/>
    <property type="match status" value="1"/>
</dbReference>
<accession>A0A1E2VBY3</accession>
<dbReference type="Gene3D" id="3.40.50.12780">
    <property type="entry name" value="N-terminal domain of ligase-like"/>
    <property type="match status" value="1"/>
</dbReference>
<comment type="caution">
    <text evidence="3">The sequence shown here is derived from an EMBL/GenBank/DDBJ whole genome shotgun (WGS) entry which is preliminary data.</text>
</comment>
<sequence length="484" mass="54209">MSMTPALNQSYFWPMNTPVSIQSSRALNANDLNAEAQTLAETLKAHPGQRWLLIAQEIEQFLLGWLALCFAGKTIILPPNSQPATLNQLAGNIEGWLSDQTLSLNCHGHVLNTRSLWHTVSPEALKNRLDTQNVSSSTLQWHFPYDVAVEMFTSGSTGQPKAIHKRLSHFLREVDTLETTFGSLDGAPIRHVWLAVSHQHIYGILFGLLWPLCTGRSQIRPTLHYGEQLVEQLHLTPETAIIGSPALLRLLAEDSASLSNDRPSIVFSSGGALSANDAATVHKHWGQAPYEIYGSTETGGMAWRQQQPQKSQQPYPPQQGTETAWTPFAGVQWQLDDQQALKVRSPLLNKPDQWWSTGDCARPSGSGFILTGRLDRMIKLAEKRISLDQMEQHLKAHPEVEDAALIVLNKHRQQLGAIIQLTESAAQQWAQSGRKIGIAHLKSHLNQWYEAVTLPRYWRLVEHIPCNPQGKRVHAQLKELFDER</sequence>
<dbReference type="Gene3D" id="3.30.300.30">
    <property type="match status" value="1"/>
</dbReference>
<dbReference type="RefSeq" id="WP_068999445.1">
    <property type="nucleotide sequence ID" value="NZ_MDTQ01000001.1"/>
</dbReference>
<evidence type="ECO:0000313" key="4">
    <source>
        <dbReference type="Proteomes" id="UP000094291"/>
    </source>
</evidence>
<name>A0A1E2VBY3_9GAMM</name>
<dbReference type="InterPro" id="IPR045851">
    <property type="entry name" value="AMP-bd_C_sf"/>
</dbReference>
<keyword evidence="4" id="KW-1185">Reference proteome</keyword>
<dbReference type="InterPro" id="IPR042099">
    <property type="entry name" value="ANL_N_sf"/>
</dbReference>
<organism evidence="3 4">
    <name type="scientific">Terasakiispira papahanaumokuakeensis</name>
    <dbReference type="NCBI Taxonomy" id="197479"/>
    <lineage>
        <taxon>Bacteria</taxon>
        <taxon>Pseudomonadati</taxon>
        <taxon>Pseudomonadota</taxon>
        <taxon>Gammaproteobacteria</taxon>
        <taxon>Oceanospirillales</taxon>
        <taxon>Terasakiispira</taxon>
    </lineage>
</organism>
<dbReference type="OrthoDB" id="9787658at2"/>
<dbReference type="EMBL" id="MDTQ01000001">
    <property type="protein sequence ID" value="ODC04463.1"/>
    <property type="molecule type" value="Genomic_DNA"/>
</dbReference>
<dbReference type="Pfam" id="PF00501">
    <property type="entry name" value="AMP-binding"/>
    <property type="match status" value="1"/>
</dbReference>
<dbReference type="InterPro" id="IPR000873">
    <property type="entry name" value="AMP-dep_synth/lig_dom"/>
</dbReference>
<feature type="region of interest" description="Disordered" evidence="1">
    <location>
        <begin position="301"/>
        <end position="323"/>
    </location>
</feature>
<dbReference type="PANTHER" id="PTHR45398">
    <property type="match status" value="1"/>
</dbReference>
<reference evidence="3 4" key="1">
    <citation type="submission" date="2016-08" db="EMBL/GenBank/DDBJ databases">
        <authorList>
            <person name="Seilhamer J.J."/>
        </authorList>
    </citation>
    <scope>NUCLEOTIDE SEQUENCE [LARGE SCALE GENOMIC DNA]</scope>
    <source>
        <strain evidence="3 4">PH27A</strain>
    </source>
</reference>
<proteinExistence type="predicted"/>
<feature type="domain" description="AMP-dependent synthetase/ligase" evidence="2">
    <location>
        <begin position="16"/>
        <end position="339"/>
    </location>
</feature>
<dbReference type="Proteomes" id="UP000094291">
    <property type="component" value="Unassembled WGS sequence"/>
</dbReference>
<gene>
    <name evidence="3" type="ORF">BFW38_13905</name>
</gene>
<dbReference type="STRING" id="197479.BFW38_13905"/>
<dbReference type="SUPFAM" id="SSF56801">
    <property type="entry name" value="Acetyl-CoA synthetase-like"/>
    <property type="match status" value="1"/>
</dbReference>
<evidence type="ECO:0000259" key="2">
    <source>
        <dbReference type="Pfam" id="PF00501"/>
    </source>
</evidence>
<protein>
    <recommendedName>
        <fullName evidence="2">AMP-dependent synthetase/ligase domain-containing protein</fullName>
    </recommendedName>
</protein>
<evidence type="ECO:0000313" key="3">
    <source>
        <dbReference type="EMBL" id="ODC04463.1"/>
    </source>
</evidence>
<dbReference type="AlphaFoldDB" id="A0A1E2VBY3"/>